<keyword evidence="3" id="KW-0472">Membrane</keyword>
<protein>
    <recommendedName>
        <fullName evidence="4">AIG1-type G domain-containing protein</fullName>
    </recommendedName>
</protein>
<organism evidence="5 6">
    <name type="scientific">Elysia marginata</name>
    <dbReference type="NCBI Taxonomy" id="1093978"/>
    <lineage>
        <taxon>Eukaryota</taxon>
        <taxon>Metazoa</taxon>
        <taxon>Spiralia</taxon>
        <taxon>Lophotrochozoa</taxon>
        <taxon>Mollusca</taxon>
        <taxon>Gastropoda</taxon>
        <taxon>Heterobranchia</taxon>
        <taxon>Euthyneura</taxon>
        <taxon>Panpulmonata</taxon>
        <taxon>Sacoglossa</taxon>
        <taxon>Placobranchoidea</taxon>
        <taxon>Plakobranchidae</taxon>
        <taxon>Elysia</taxon>
    </lineage>
</organism>
<accession>A0AAV4I334</accession>
<dbReference type="GO" id="GO:0005525">
    <property type="term" value="F:GTP binding"/>
    <property type="evidence" value="ECO:0007669"/>
    <property type="project" value="InterPro"/>
</dbReference>
<evidence type="ECO:0000313" key="6">
    <source>
        <dbReference type="Proteomes" id="UP000762676"/>
    </source>
</evidence>
<comment type="similarity">
    <text evidence="1">Belongs to the TRAFAC class TrmE-Era-EngA-EngB-Septin-like GTPase superfamily. AIG1/Toc34/Toc159-like paraseptin GTPase family. IAN subfamily.</text>
</comment>
<proteinExistence type="inferred from homology"/>
<evidence type="ECO:0000313" key="5">
    <source>
        <dbReference type="EMBL" id="GFS04355.1"/>
    </source>
</evidence>
<dbReference type="Gene3D" id="3.40.50.300">
    <property type="entry name" value="P-loop containing nucleotide triphosphate hydrolases"/>
    <property type="match status" value="1"/>
</dbReference>
<feature type="domain" description="AIG1-type G" evidence="4">
    <location>
        <begin position="4"/>
        <end position="118"/>
    </location>
</feature>
<dbReference type="Pfam" id="PF04548">
    <property type="entry name" value="AIG1"/>
    <property type="match status" value="1"/>
</dbReference>
<evidence type="ECO:0000256" key="3">
    <source>
        <dbReference type="SAM" id="Phobius"/>
    </source>
</evidence>
<dbReference type="AlphaFoldDB" id="A0AAV4I334"/>
<keyword evidence="3" id="KW-1133">Transmembrane helix</keyword>
<sequence>MDNKESVHVFILIWHYGDPLSTDDHAMVEVLKKEFGSSVFKNHGVILMTCGDNFRADTEDDELSFEEWCKAQTGTFSEVLKECHGRAVLVENARPSTNRDHEALNTLEDLISRINHKTATGVNLSKPNNWRSYLYAAKKNLWVLIPIGLIYLTLYFLPGLFDTVKTSVMPWVFRKGHP</sequence>
<evidence type="ECO:0000259" key="4">
    <source>
        <dbReference type="Pfam" id="PF04548"/>
    </source>
</evidence>
<feature type="transmembrane region" description="Helical" evidence="3">
    <location>
        <begin position="141"/>
        <end position="161"/>
    </location>
</feature>
<comment type="caution">
    <text evidence="5">The sequence shown here is derived from an EMBL/GenBank/DDBJ whole genome shotgun (WGS) entry which is preliminary data.</text>
</comment>
<dbReference type="Proteomes" id="UP000762676">
    <property type="component" value="Unassembled WGS sequence"/>
</dbReference>
<dbReference type="EMBL" id="BMAT01002305">
    <property type="protein sequence ID" value="GFS04355.1"/>
    <property type="molecule type" value="Genomic_DNA"/>
</dbReference>
<dbReference type="InterPro" id="IPR027417">
    <property type="entry name" value="P-loop_NTPase"/>
</dbReference>
<name>A0AAV4I334_9GAST</name>
<evidence type="ECO:0000256" key="1">
    <source>
        <dbReference type="ARBA" id="ARBA00008535"/>
    </source>
</evidence>
<keyword evidence="2" id="KW-0547">Nucleotide-binding</keyword>
<keyword evidence="6" id="KW-1185">Reference proteome</keyword>
<reference evidence="5 6" key="1">
    <citation type="journal article" date="2021" name="Elife">
        <title>Chloroplast acquisition without the gene transfer in kleptoplastic sea slugs, Plakobranchus ocellatus.</title>
        <authorList>
            <person name="Maeda T."/>
            <person name="Takahashi S."/>
            <person name="Yoshida T."/>
            <person name="Shimamura S."/>
            <person name="Takaki Y."/>
            <person name="Nagai Y."/>
            <person name="Toyoda A."/>
            <person name="Suzuki Y."/>
            <person name="Arimoto A."/>
            <person name="Ishii H."/>
            <person name="Satoh N."/>
            <person name="Nishiyama T."/>
            <person name="Hasebe M."/>
            <person name="Maruyama T."/>
            <person name="Minagawa J."/>
            <person name="Obokata J."/>
            <person name="Shigenobu S."/>
        </authorList>
    </citation>
    <scope>NUCLEOTIDE SEQUENCE [LARGE SCALE GENOMIC DNA]</scope>
</reference>
<evidence type="ECO:0000256" key="2">
    <source>
        <dbReference type="ARBA" id="ARBA00022741"/>
    </source>
</evidence>
<dbReference type="InterPro" id="IPR006703">
    <property type="entry name" value="G_AIG1"/>
</dbReference>
<gene>
    <name evidence="5" type="ORF">ElyMa_001173600</name>
</gene>
<keyword evidence="3" id="KW-0812">Transmembrane</keyword>